<keyword evidence="2" id="KW-1185">Reference proteome</keyword>
<reference evidence="1" key="1">
    <citation type="submission" date="2018-11" db="EMBL/GenBank/DDBJ databases">
        <authorList>
            <consortium name="Pathogen Informatics"/>
        </authorList>
    </citation>
    <scope>NUCLEOTIDE SEQUENCE</scope>
</reference>
<evidence type="ECO:0000313" key="1">
    <source>
        <dbReference type="EMBL" id="VEL40141.1"/>
    </source>
</evidence>
<protein>
    <submittedName>
        <fullName evidence="1">Uncharacterized protein</fullName>
    </submittedName>
</protein>
<dbReference type="EMBL" id="CAAALY010263843">
    <property type="protein sequence ID" value="VEL40141.1"/>
    <property type="molecule type" value="Genomic_DNA"/>
</dbReference>
<proteinExistence type="predicted"/>
<dbReference type="Proteomes" id="UP000784294">
    <property type="component" value="Unassembled WGS sequence"/>
</dbReference>
<evidence type="ECO:0000313" key="2">
    <source>
        <dbReference type="Proteomes" id="UP000784294"/>
    </source>
</evidence>
<sequence length="171" mass="18521">MCREQDPCNGPQAHANVNVSSSISDGSTALTTNINFPISNTTCIHGTTSVSIFGSSCQRRTGLSSDDWTTRTPQNIQMATGQIALRAALNSEFDLDLAESVIYDEQSHYCLGGDLMLQTLDRYSDVPLLSTVEILNAHGIILSRVFETEDYERGTGLASLSTSAYVEFTVS</sequence>
<dbReference type="AlphaFoldDB" id="A0A3S5AXG6"/>
<comment type="caution">
    <text evidence="1">The sequence shown here is derived from an EMBL/GenBank/DDBJ whole genome shotgun (WGS) entry which is preliminary data.</text>
</comment>
<organism evidence="1 2">
    <name type="scientific">Protopolystoma xenopodis</name>
    <dbReference type="NCBI Taxonomy" id="117903"/>
    <lineage>
        <taxon>Eukaryota</taxon>
        <taxon>Metazoa</taxon>
        <taxon>Spiralia</taxon>
        <taxon>Lophotrochozoa</taxon>
        <taxon>Platyhelminthes</taxon>
        <taxon>Monogenea</taxon>
        <taxon>Polyopisthocotylea</taxon>
        <taxon>Polystomatidea</taxon>
        <taxon>Polystomatidae</taxon>
        <taxon>Protopolystoma</taxon>
    </lineage>
</organism>
<gene>
    <name evidence="1" type="ORF">PXEA_LOCUS33581</name>
</gene>
<name>A0A3S5AXG6_9PLAT</name>
<accession>A0A3S5AXG6</accession>